<dbReference type="AlphaFoldDB" id="A0A433VKS6"/>
<dbReference type="RefSeq" id="WP_127081461.1">
    <property type="nucleotide sequence ID" value="NZ_RSCL01000006.1"/>
</dbReference>
<organism evidence="1 2">
    <name type="scientific">Dulcicalothrix desertica PCC 7102</name>
    <dbReference type="NCBI Taxonomy" id="232991"/>
    <lineage>
        <taxon>Bacteria</taxon>
        <taxon>Bacillati</taxon>
        <taxon>Cyanobacteriota</taxon>
        <taxon>Cyanophyceae</taxon>
        <taxon>Nostocales</taxon>
        <taxon>Calotrichaceae</taxon>
        <taxon>Dulcicalothrix</taxon>
    </lineage>
</organism>
<gene>
    <name evidence="1" type="ORF">DSM106972_029380</name>
</gene>
<comment type="caution">
    <text evidence="1">The sequence shown here is derived from an EMBL/GenBank/DDBJ whole genome shotgun (WGS) entry which is preliminary data.</text>
</comment>
<name>A0A433VKS6_9CYAN</name>
<protein>
    <submittedName>
        <fullName evidence="1">Uncharacterized protein</fullName>
    </submittedName>
</protein>
<dbReference type="EMBL" id="RSCL01000006">
    <property type="protein sequence ID" value="RUT06681.1"/>
    <property type="molecule type" value="Genomic_DNA"/>
</dbReference>
<reference evidence="1" key="2">
    <citation type="journal article" date="2019" name="Genome Biol. Evol.">
        <title>Day and night: Metabolic profiles and evolutionary relationships of six axenic non-marine cyanobacteria.</title>
        <authorList>
            <person name="Will S.E."/>
            <person name="Henke P."/>
            <person name="Boedeker C."/>
            <person name="Huang S."/>
            <person name="Brinkmann H."/>
            <person name="Rohde M."/>
            <person name="Jarek M."/>
            <person name="Friedl T."/>
            <person name="Seufert S."/>
            <person name="Schumacher M."/>
            <person name="Overmann J."/>
            <person name="Neumann-Schaal M."/>
            <person name="Petersen J."/>
        </authorList>
    </citation>
    <scope>NUCLEOTIDE SEQUENCE [LARGE SCALE GENOMIC DNA]</scope>
    <source>
        <strain evidence="1">PCC 7102</strain>
    </source>
</reference>
<sequence>MPNPSIYQQQAEFNEQTAKAAQAGFPDWAVIMCFYAALHWVNDYAFRQGDIKNFENDDDSDSPHKRRRMYVKKIAKQNKWNDLEEAYELLYRVSMTARYLEGLEKQNCTAREHYAKNGVQFCFEYLETIKKRLIQKS</sequence>
<evidence type="ECO:0000313" key="2">
    <source>
        <dbReference type="Proteomes" id="UP000271624"/>
    </source>
</evidence>
<dbReference type="Proteomes" id="UP000271624">
    <property type="component" value="Unassembled WGS sequence"/>
</dbReference>
<accession>A0A433VKS6</accession>
<proteinExistence type="predicted"/>
<dbReference type="OrthoDB" id="496013at2"/>
<reference evidence="1" key="1">
    <citation type="submission" date="2018-12" db="EMBL/GenBank/DDBJ databases">
        <authorList>
            <person name="Will S."/>
            <person name="Neumann-Schaal M."/>
            <person name="Henke P."/>
        </authorList>
    </citation>
    <scope>NUCLEOTIDE SEQUENCE</scope>
    <source>
        <strain evidence="1">PCC 7102</strain>
    </source>
</reference>
<keyword evidence="2" id="KW-1185">Reference proteome</keyword>
<evidence type="ECO:0000313" key="1">
    <source>
        <dbReference type="EMBL" id="RUT06681.1"/>
    </source>
</evidence>